<keyword evidence="2" id="KW-1133">Transmembrane helix</keyword>
<name>A0A5B7E9W9_PORTR</name>
<evidence type="ECO:0000313" key="4">
    <source>
        <dbReference type="Proteomes" id="UP000324222"/>
    </source>
</evidence>
<dbReference type="AlphaFoldDB" id="A0A5B7E9W9"/>
<keyword evidence="2" id="KW-0812">Transmembrane</keyword>
<reference evidence="3 4" key="1">
    <citation type="submission" date="2019-05" db="EMBL/GenBank/DDBJ databases">
        <title>Another draft genome of Portunus trituberculatus and its Hox gene families provides insights of decapod evolution.</title>
        <authorList>
            <person name="Jeong J.-H."/>
            <person name="Song I."/>
            <person name="Kim S."/>
            <person name="Choi T."/>
            <person name="Kim D."/>
            <person name="Ryu S."/>
            <person name="Kim W."/>
        </authorList>
    </citation>
    <scope>NUCLEOTIDE SEQUENCE [LARGE SCALE GENOMIC DNA]</scope>
    <source>
        <tissue evidence="3">Muscle</tissue>
    </source>
</reference>
<sequence>MMKANFRPRRFSRPGIVMKGIGEARQLPPLNKRPKNDTATTKGYSVFLFCTYLVLLPSIYTLHSLPEHTISPSANMRPGVLCTCRRARDGLSGGFGCLGLEMEGRMRERNGRGEEERGVRGRNTTLV</sequence>
<feature type="transmembrane region" description="Helical" evidence="2">
    <location>
        <begin position="43"/>
        <end position="62"/>
    </location>
</feature>
<comment type="caution">
    <text evidence="3">The sequence shown here is derived from an EMBL/GenBank/DDBJ whole genome shotgun (WGS) entry which is preliminary data.</text>
</comment>
<accession>A0A5B7E9W9</accession>
<evidence type="ECO:0000313" key="3">
    <source>
        <dbReference type="EMBL" id="MPC30921.1"/>
    </source>
</evidence>
<feature type="compositionally biased region" description="Basic and acidic residues" evidence="1">
    <location>
        <begin position="107"/>
        <end position="119"/>
    </location>
</feature>
<feature type="region of interest" description="Disordered" evidence="1">
    <location>
        <begin position="107"/>
        <end position="127"/>
    </location>
</feature>
<keyword evidence="4" id="KW-1185">Reference proteome</keyword>
<evidence type="ECO:0000256" key="1">
    <source>
        <dbReference type="SAM" id="MobiDB-lite"/>
    </source>
</evidence>
<proteinExistence type="predicted"/>
<gene>
    <name evidence="3" type="ORF">E2C01_024193</name>
</gene>
<protein>
    <submittedName>
        <fullName evidence="3">Uncharacterized protein</fullName>
    </submittedName>
</protein>
<organism evidence="3 4">
    <name type="scientific">Portunus trituberculatus</name>
    <name type="common">Swimming crab</name>
    <name type="synonym">Neptunus trituberculatus</name>
    <dbReference type="NCBI Taxonomy" id="210409"/>
    <lineage>
        <taxon>Eukaryota</taxon>
        <taxon>Metazoa</taxon>
        <taxon>Ecdysozoa</taxon>
        <taxon>Arthropoda</taxon>
        <taxon>Crustacea</taxon>
        <taxon>Multicrustacea</taxon>
        <taxon>Malacostraca</taxon>
        <taxon>Eumalacostraca</taxon>
        <taxon>Eucarida</taxon>
        <taxon>Decapoda</taxon>
        <taxon>Pleocyemata</taxon>
        <taxon>Brachyura</taxon>
        <taxon>Eubrachyura</taxon>
        <taxon>Portunoidea</taxon>
        <taxon>Portunidae</taxon>
        <taxon>Portuninae</taxon>
        <taxon>Portunus</taxon>
    </lineage>
</organism>
<evidence type="ECO:0000256" key="2">
    <source>
        <dbReference type="SAM" id="Phobius"/>
    </source>
</evidence>
<dbReference type="Proteomes" id="UP000324222">
    <property type="component" value="Unassembled WGS sequence"/>
</dbReference>
<dbReference type="EMBL" id="VSRR010002338">
    <property type="protein sequence ID" value="MPC30921.1"/>
    <property type="molecule type" value="Genomic_DNA"/>
</dbReference>
<keyword evidence="2" id="KW-0472">Membrane</keyword>